<dbReference type="GO" id="GO:0071456">
    <property type="term" value="P:cellular response to hypoxia"/>
    <property type="evidence" value="ECO:0007669"/>
    <property type="project" value="TreeGrafter"/>
</dbReference>
<organism evidence="9 10">
    <name type="scientific">Thioalkalivibrio halophilus</name>
    <dbReference type="NCBI Taxonomy" id="252474"/>
    <lineage>
        <taxon>Bacteria</taxon>
        <taxon>Pseudomonadati</taxon>
        <taxon>Pseudomonadota</taxon>
        <taxon>Gammaproteobacteria</taxon>
        <taxon>Chromatiales</taxon>
        <taxon>Ectothiorhodospiraceae</taxon>
        <taxon>Thioalkalivibrio</taxon>
    </lineage>
</organism>
<dbReference type="InterPro" id="IPR005123">
    <property type="entry name" value="Oxoglu/Fe-dep_dioxygenase_dom"/>
</dbReference>
<evidence type="ECO:0000256" key="5">
    <source>
        <dbReference type="ARBA" id="ARBA00023002"/>
    </source>
</evidence>
<evidence type="ECO:0000256" key="1">
    <source>
        <dbReference type="ARBA" id="ARBA00001961"/>
    </source>
</evidence>
<dbReference type="GO" id="GO:0031543">
    <property type="term" value="F:peptidyl-proline dioxygenase activity"/>
    <property type="evidence" value="ECO:0007669"/>
    <property type="project" value="TreeGrafter"/>
</dbReference>
<gene>
    <name evidence="9" type="ORF">B1A74_12635</name>
</gene>
<dbReference type="STRING" id="252474.B1A74_12635"/>
<sequence length="243" mass="27321">MHRLSGAVAGPRPAWPDGIRKESPAAASLADDGWLDTLARDGRVVCPGFLEDRLSDALRQEVYALRNAARLRSARVGRGRERRHDAAERGDRIHWLEGATPAQRELLERLEHLRRVAARGLIPGLFETEAHFALYPPGTGYARHVDAFREGNRRRLSLVLYLNRHWRARDGGELAFYTPQDGADEARELERVRPEAGTLAIFLSQSVPHAVLPTRRWRASIACWMGLRDTASPLDSLERRSTG</sequence>
<comment type="caution">
    <text evidence="9">The sequence shown here is derived from an EMBL/GenBank/DDBJ whole genome shotgun (WGS) entry which is preliminary data.</text>
</comment>
<evidence type="ECO:0000313" key="10">
    <source>
        <dbReference type="Proteomes" id="UP000189177"/>
    </source>
</evidence>
<dbReference type="AlphaFoldDB" id="A0A1V2ZVK6"/>
<comment type="cofactor">
    <cofactor evidence="1">
        <name>L-ascorbate</name>
        <dbReference type="ChEBI" id="CHEBI:38290"/>
    </cofactor>
</comment>
<evidence type="ECO:0000259" key="8">
    <source>
        <dbReference type="PROSITE" id="PS51471"/>
    </source>
</evidence>
<name>A0A1V2ZVK6_9GAMM</name>
<dbReference type="SMART" id="SM00702">
    <property type="entry name" value="P4Hc"/>
    <property type="match status" value="1"/>
</dbReference>
<evidence type="ECO:0000313" key="9">
    <source>
        <dbReference type="EMBL" id="OOC09139.1"/>
    </source>
</evidence>
<dbReference type="GO" id="GO:0008198">
    <property type="term" value="F:ferrous iron binding"/>
    <property type="evidence" value="ECO:0007669"/>
    <property type="project" value="TreeGrafter"/>
</dbReference>
<dbReference type="GO" id="GO:0031418">
    <property type="term" value="F:L-ascorbic acid binding"/>
    <property type="evidence" value="ECO:0007669"/>
    <property type="project" value="UniProtKB-KW"/>
</dbReference>
<feature type="domain" description="Fe2OG dioxygenase" evidence="8">
    <location>
        <begin position="121"/>
        <end position="227"/>
    </location>
</feature>
<protein>
    <submittedName>
        <fullName evidence="9">2OG-Fe(II) oxygenase</fullName>
    </submittedName>
</protein>
<keyword evidence="5" id="KW-0560">Oxidoreductase</keyword>
<dbReference type="Pfam" id="PF13640">
    <property type="entry name" value="2OG-FeII_Oxy_3"/>
    <property type="match status" value="1"/>
</dbReference>
<accession>A0A1V2ZVK6</accession>
<feature type="region of interest" description="Disordered" evidence="7">
    <location>
        <begin position="1"/>
        <end position="20"/>
    </location>
</feature>
<dbReference type="PANTHER" id="PTHR12907">
    <property type="entry name" value="EGL NINE HOMOLOG-RELATED"/>
    <property type="match status" value="1"/>
</dbReference>
<evidence type="ECO:0000256" key="7">
    <source>
        <dbReference type="SAM" id="MobiDB-lite"/>
    </source>
</evidence>
<dbReference type="SUPFAM" id="SSF51197">
    <property type="entry name" value="Clavaminate synthase-like"/>
    <property type="match status" value="1"/>
</dbReference>
<dbReference type="PANTHER" id="PTHR12907:SF26">
    <property type="entry name" value="HIF PROLYL HYDROXYLASE, ISOFORM C"/>
    <property type="match status" value="1"/>
</dbReference>
<dbReference type="PROSITE" id="PS51471">
    <property type="entry name" value="FE2OG_OXY"/>
    <property type="match status" value="1"/>
</dbReference>
<dbReference type="Proteomes" id="UP000189177">
    <property type="component" value="Unassembled WGS sequence"/>
</dbReference>
<dbReference type="InterPro" id="IPR006620">
    <property type="entry name" value="Pro_4_hyd_alph"/>
</dbReference>
<keyword evidence="10" id="KW-1185">Reference proteome</keyword>
<reference evidence="9 10" key="1">
    <citation type="submission" date="2017-02" db="EMBL/GenBank/DDBJ databases">
        <title>Genomic diversity within the haloalkaliphilic genus Thioalkalivibrio.</title>
        <authorList>
            <person name="Ahn A.-C."/>
            <person name="Meier-Kolthoff J."/>
            <person name="Overmars L."/>
            <person name="Richter M."/>
            <person name="Woyke T."/>
            <person name="Sorokin D.Y."/>
            <person name="Muyzer G."/>
        </authorList>
    </citation>
    <scope>NUCLEOTIDE SEQUENCE [LARGE SCALE GENOMIC DNA]</scope>
    <source>
        <strain evidence="9 10">HL17</strain>
    </source>
</reference>
<evidence type="ECO:0000256" key="2">
    <source>
        <dbReference type="ARBA" id="ARBA00022723"/>
    </source>
</evidence>
<dbReference type="InterPro" id="IPR051559">
    <property type="entry name" value="HIF_prolyl_hydroxylases"/>
</dbReference>
<dbReference type="InterPro" id="IPR044862">
    <property type="entry name" value="Pro_4_hyd_alph_FE2OG_OXY"/>
</dbReference>
<keyword evidence="3" id="KW-0847">Vitamin C</keyword>
<proteinExistence type="predicted"/>
<evidence type="ECO:0000256" key="4">
    <source>
        <dbReference type="ARBA" id="ARBA00022964"/>
    </source>
</evidence>
<evidence type="ECO:0000256" key="6">
    <source>
        <dbReference type="ARBA" id="ARBA00023004"/>
    </source>
</evidence>
<evidence type="ECO:0000256" key="3">
    <source>
        <dbReference type="ARBA" id="ARBA00022896"/>
    </source>
</evidence>
<keyword evidence="6" id="KW-0408">Iron</keyword>
<dbReference type="EMBL" id="MUZR01000061">
    <property type="protein sequence ID" value="OOC09139.1"/>
    <property type="molecule type" value="Genomic_DNA"/>
</dbReference>
<dbReference type="Gene3D" id="2.60.120.620">
    <property type="entry name" value="q2cbj1_9rhob like domain"/>
    <property type="match status" value="1"/>
</dbReference>
<dbReference type="OrthoDB" id="9783171at2"/>
<keyword evidence="4" id="KW-0223">Dioxygenase</keyword>
<keyword evidence="2" id="KW-0479">Metal-binding</keyword>